<dbReference type="OrthoDB" id="6759120at2"/>
<feature type="chain" id="PRO_5004546372" evidence="4">
    <location>
        <begin position="24"/>
        <end position="448"/>
    </location>
</feature>
<dbReference type="EMBL" id="AP013068">
    <property type="protein sequence ID" value="BAN50168.1"/>
    <property type="molecule type" value="Genomic_DNA"/>
</dbReference>
<evidence type="ECO:0000313" key="6">
    <source>
        <dbReference type="Proteomes" id="UP000015503"/>
    </source>
</evidence>
<evidence type="ECO:0000256" key="2">
    <source>
        <dbReference type="ARBA" id="ARBA00022448"/>
    </source>
</evidence>
<gene>
    <name evidence="5" type="primary">oprD</name>
    <name evidence="5" type="ORF">PCA10_44360</name>
</gene>
<dbReference type="PATRIC" id="fig|1245471.3.peg.4486"/>
<dbReference type="GO" id="GO:0016020">
    <property type="term" value="C:membrane"/>
    <property type="evidence" value="ECO:0007669"/>
    <property type="project" value="InterPro"/>
</dbReference>
<dbReference type="Proteomes" id="UP000015503">
    <property type="component" value="Chromosome"/>
</dbReference>
<evidence type="ECO:0000256" key="4">
    <source>
        <dbReference type="SAM" id="SignalP"/>
    </source>
</evidence>
<keyword evidence="3 4" id="KW-0732">Signal</keyword>
<reference evidence="5 6" key="1">
    <citation type="journal article" date="2013" name="Genome Announc.">
        <title>Complete Genome Sequence of the Carbazole Degrader Pseudomonas resinovorans Strain CA10 (NBRC 106553).</title>
        <authorList>
            <person name="Shintani M."/>
            <person name="Hosoyama A."/>
            <person name="Ohji S."/>
            <person name="Tsuchikane K."/>
            <person name="Takarada H."/>
            <person name="Yamazoe A."/>
            <person name="Fujita N."/>
            <person name="Nojiri H."/>
        </authorList>
    </citation>
    <scope>NUCLEOTIDE SEQUENCE [LARGE SCALE GENOMIC DNA]</scope>
    <source>
        <strain evidence="5 6">NBRC 106553</strain>
    </source>
</reference>
<evidence type="ECO:0000313" key="5">
    <source>
        <dbReference type="EMBL" id="BAN50168.1"/>
    </source>
</evidence>
<proteinExistence type="inferred from homology"/>
<keyword evidence="6" id="KW-1185">Reference proteome</keyword>
<dbReference type="InterPro" id="IPR005318">
    <property type="entry name" value="OM_porin_bac"/>
</dbReference>
<accession>S6AVB4</accession>
<comment type="similarity">
    <text evidence="1">Belongs to the outer membrane porin (Opr) (TC 1.B.25) family.</text>
</comment>
<dbReference type="Gene3D" id="2.40.160.10">
    <property type="entry name" value="Porin"/>
    <property type="match status" value="1"/>
</dbReference>
<dbReference type="RefSeq" id="WP_016494298.1">
    <property type="nucleotide sequence ID" value="NC_021499.1"/>
</dbReference>
<dbReference type="GO" id="GO:0015288">
    <property type="term" value="F:porin activity"/>
    <property type="evidence" value="ECO:0007669"/>
    <property type="project" value="TreeGrafter"/>
</dbReference>
<evidence type="ECO:0000256" key="3">
    <source>
        <dbReference type="ARBA" id="ARBA00022729"/>
    </source>
</evidence>
<feature type="signal peptide" evidence="4">
    <location>
        <begin position="1"/>
        <end position="23"/>
    </location>
</feature>
<dbReference type="Pfam" id="PF03573">
    <property type="entry name" value="OprD"/>
    <property type="match status" value="1"/>
</dbReference>
<evidence type="ECO:0000256" key="1">
    <source>
        <dbReference type="ARBA" id="ARBA00009075"/>
    </source>
</evidence>
<protein>
    <submittedName>
        <fullName evidence="5">Porin OprD</fullName>
    </submittedName>
</protein>
<dbReference type="PANTHER" id="PTHR34596:SF2">
    <property type="entry name" value="CHITOPORIN"/>
    <property type="match status" value="1"/>
</dbReference>
<organism evidence="5 6">
    <name type="scientific">Metapseudomonas resinovorans NBRC 106553</name>
    <dbReference type="NCBI Taxonomy" id="1245471"/>
    <lineage>
        <taxon>Bacteria</taxon>
        <taxon>Pseudomonadati</taxon>
        <taxon>Pseudomonadota</taxon>
        <taxon>Gammaproteobacteria</taxon>
        <taxon>Pseudomonadales</taxon>
        <taxon>Pseudomonadaceae</taxon>
        <taxon>Metapseudomonas</taxon>
    </lineage>
</organism>
<dbReference type="AlphaFoldDB" id="S6AVB4"/>
<keyword evidence="2" id="KW-0813">Transport</keyword>
<name>S6AVB4_METRE</name>
<dbReference type="InterPro" id="IPR023614">
    <property type="entry name" value="Porin_dom_sf"/>
</dbReference>
<dbReference type="HOGENOM" id="CLU_042378_2_0_6"/>
<sequence length="448" mass="48574">MQVMKWSALALAVTAGSMQLAFASAQSESKGFVEDANLTLLNKNFAFYRDFRNNPNDRQNYRNEWAHGMSLNFESGYTEGTVGFGVDAHGMLGLKLNSGGGTNGTGLLPIGDDGKAQDDYSYAGGAVKMQVSSTQLKYGNLFPTAPVFATGTARLFPSSAEGFQLTSSEIEGLNLDAGHFTAIRDGNLSTRSNGEISTAYTANPDITARNADYVGGTYAITDNVSVSLYGSELEDIWRQYYGNLNLNFPITDAQAVNLDFNVYRTLDEGEAKAGSDIDGTIYSVAAAYSISAHKFTLAYQRNNADTPFDYIGMDFGNSGDSIFLANSVQYSDFNGPNEKSWQARYDLNMAEYGVPGLSFMARYISGKDVDGTKANQLGPYGGIGDDGKEWERNIEAKYVVQEGPAKDLSIRLRHATWRANSDMAFFGSAGGTASDEIRVITEYPLDIL</sequence>
<dbReference type="eggNOG" id="ENOG50337UY">
    <property type="taxonomic scope" value="Bacteria"/>
</dbReference>
<dbReference type="PANTHER" id="PTHR34596">
    <property type="entry name" value="CHITOPORIN"/>
    <property type="match status" value="1"/>
</dbReference>
<dbReference type="STRING" id="1245471.PCA10_44360"/>
<dbReference type="KEGG" id="pre:PCA10_44360"/>